<reference evidence="4" key="1">
    <citation type="journal article" date="2019" name="Int. J. Syst. Evol. Microbiol.">
        <title>The Global Catalogue of Microorganisms (GCM) 10K type strain sequencing project: providing services to taxonomists for standard genome sequencing and annotation.</title>
        <authorList>
            <consortium name="The Broad Institute Genomics Platform"/>
            <consortium name="The Broad Institute Genome Sequencing Center for Infectious Disease"/>
            <person name="Wu L."/>
            <person name="Ma J."/>
        </authorList>
    </citation>
    <scope>NUCLEOTIDE SEQUENCE [LARGE SCALE GENOMIC DNA]</scope>
    <source>
        <strain evidence="4">CGMCC 4.7382</strain>
    </source>
</reference>
<feature type="domain" description="EAL" evidence="2">
    <location>
        <begin position="110"/>
        <end position="231"/>
    </location>
</feature>
<comment type="caution">
    <text evidence="3">The sequence shown here is derived from an EMBL/GenBank/DDBJ whole genome shotgun (WGS) entry which is preliminary data.</text>
</comment>
<dbReference type="EMBL" id="JBHTBH010000012">
    <property type="protein sequence ID" value="MFC7330466.1"/>
    <property type="molecule type" value="Genomic_DNA"/>
</dbReference>
<sequence length="389" mass="40858">MSPSREPLPASDPRAGAPAGGEGVHGDQPDDALWFRPIVDLDSGAVLAVAAEPAAAAPPAQDAAAQAEWLARLARRAAGRETLLPLVLPIPAPLLTVGPEPFTLVEHGLRRAGRRPRDVTLMVGAELRDLPRDRLVRGVAHLREAGFRCALGTASVEPDLLLRIAPFVFRVDPAYVAGVPGDERLTAVVEGLARIGRGSGIFPLAAGVSTVTQLVALRRAGVRLAEGPFFADDGWAPGDRVTPLPDTALVSTAPGLDLGPRVSEFVVPAVTMSEATTAEEVLDVFSADTALTSVVLVDVRERPVASLDRTRFLLAVTGPYGHALHAKRPAARLADSPRTVARDIPAMAALRAAGAGQERVYDDLIAVNEFGQCVGVVRVGDLIRSLARE</sequence>
<protein>
    <submittedName>
        <fullName evidence="3">EAL domain-containing protein</fullName>
    </submittedName>
</protein>
<organism evidence="3 4">
    <name type="scientific">Marinactinospora rubrisoli</name>
    <dbReference type="NCBI Taxonomy" id="2715399"/>
    <lineage>
        <taxon>Bacteria</taxon>
        <taxon>Bacillati</taxon>
        <taxon>Actinomycetota</taxon>
        <taxon>Actinomycetes</taxon>
        <taxon>Streptosporangiales</taxon>
        <taxon>Nocardiopsidaceae</taxon>
        <taxon>Marinactinospora</taxon>
    </lineage>
</organism>
<proteinExistence type="predicted"/>
<dbReference type="Proteomes" id="UP001596540">
    <property type="component" value="Unassembled WGS sequence"/>
</dbReference>
<evidence type="ECO:0000313" key="3">
    <source>
        <dbReference type="EMBL" id="MFC7330466.1"/>
    </source>
</evidence>
<dbReference type="InterPro" id="IPR001633">
    <property type="entry name" value="EAL_dom"/>
</dbReference>
<evidence type="ECO:0000256" key="1">
    <source>
        <dbReference type="SAM" id="MobiDB-lite"/>
    </source>
</evidence>
<name>A0ABW2KKH2_9ACTN</name>
<feature type="region of interest" description="Disordered" evidence="1">
    <location>
        <begin position="1"/>
        <end position="29"/>
    </location>
</feature>
<dbReference type="InterPro" id="IPR035919">
    <property type="entry name" value="EAL_sf"/>
</dbReference>
<dbReference type="RefSeq" id="WP_379873112.1">
    <property type="nucleotide sequence ID" value="NZ_JBHTBH010000012.1"/>
</dbReference>
<keyword evidence="4" id="KW-1185">Reference proteome</keyword>
<accession>A0ABW2KKH2</accession>
<evidence type="ECO:0000313" key="4">
    <source>
        <dbReference type="Proteomes" id="UP001596540"/>
    </source>
</evidence>
<dbReference type="Gene3D" id="3.20.20.450">
    <property type="entry name" value="EAL domain"/>
    <property type="match status" value="1"/>
</dbReference>
<dbReference type="SUPFAM" id="SSF141868">
    <property type="entry name" value="EAL domain-like"/>
    <property type="match status" value="1"/>
</dbReference>
<gene>
    <name evidence="3" type="ORF">ACFQRF_22315</name>
</gene>
<dbReference type="Pfam" id="PF00563">
    <property type="entry name" value="EAL"/>
    <property type="match status" value="1"/>
</dbReference>
<evidence type="ECO:0000259" key="2">
    <source>
        <dbReference type="Pfam" id="PF00563"/>
    </source>
</evidence>